<dbReference type="InterPro" id="IPR003593">
    <property type="entry name" value="AAA+_ATPase"/>
</dbReference>
<evidence type="ECO:0000256" key="4">
    <source>
        <dbReference type="ARBA" id="ARBA00019459"/>
    </source>
</evidence>
<dbReference type="PROSITE" id="PS00211">
    <property type="entry name" value="ABC_TRANSPORTER_1"/>
    <property type="match status" value="1"/>
</dbReference>
<evidence type="ECO:0000313" key="12">
    <source>
        <dbReference type="Proteomes" id="UP001596500"/>
    </source>
</evidence>
<dbReference type="GO" id="GO:0005524">
    <property type="term" value="F:ATP binding"/>
    <property type="evidence" value="ECO:0007669"/>
    <property type="project" value="UniProtKB-KW"/>
</dbReference>
<evidence type="ECO:0000256" key="3">
    <source>
        <dbReference type="ARBA" id="ARBA00011262"/>
    </source>
</evidence>
<evidence type="ECO:0000256" key="7">
    <source>
        <dbReference type="ARBA" id="ARBA00023747"/>
    </source>
</evidence>
<accession>A0ABW2RLS7</accession>
<proteinExistence type="inferred from homology"/>
<dbReference type="PROSITE" id="PS50893">
    <property type="entry name" value="ABC_TRANSPORTER_2"/>
    <property type="match status" value="2"/>
</dbReference>
<evidence type="ECO:0000256" key="2">
    <source>
        <dbReference type="ARBA" id="ARBA00009404"/>
    </source>
</evidence>
<evidence type="ECO:0000256" key="5">
    <source>
        <dbReference type="ARBA" id="ARBA00022741"/>
    </source>
</evidence>
<dbReference type="CDD" id="cd03216">
    <property type="entry name" value="ABC_Carb_Monos_I"/>
    <property type="match status" value="1"/>
</dbReference>
<organism evidence="11 12">
    <name type="scientific">Laceyella putida</name>
    <dbReference type="NCBI Taxonomy" id="110101"/>
    <lineage>
        <taxon>Bacteria</taxon>
        <taxon>Bacillati</taxon>
        <taxon>Bacillota</taxon>
        <taxon>Bacilli</taxon>
        <taxon>Bacillales</taxon>
        <taxon>Thermoactinomycetaceae</taxon>
        <taxon>Laceyella</taxon>
    </lineage>
</organism>
<comment type="caution">
    <text evidence="11">The sequence shown here is derived from an EMBL/GenBank/DDBJ whole genome shotgun (WGS) entry which is preliminary data.</text>
</comment>
<feature type="domain" description="ABC transporter" evidence="10">
    <location>
        <begin position="248"/>
        <end position="494"/>
    </location>
</feature>
<evidence type="ECO:0000259" key="10">
    <source>
        <dbReference type="PROSITE" id="PS50893"/>
    </source>
</evidence>
<dbReference type="InterPro" id="IPR050107">
    <property type="entry name" value="ABC_carbohydrate_import_ATPase"/>
</dbReference>
<dbReference type="SUPFAM" id="SSF52540">
    <property type="entry name" value="P-loop containing nucleoside triphosphate hydrolases"/>
    <property type="match status" value="2"/>
</dbReference>
<evidence type="ECO:0000256" key="1">
    <source>
        <dbReference type="ARBA" id="ARBA00004417"/>
    </source>
</evidence>
<dbReference type="CDD" id="cd03215">
    <property type="entry name" value="ABC_Carb_Monos_II"/>
    <property type="match status" value="1"/>
</dbReference>
<reference evidence="12" key="1">
    <citation type="journal article" date="2019" name="Int. J. Syst. Evol. Microbiol.">
        <title>The Global Catalogue of Microorganisms (GCM) 10K type strain sequencing project: providing services to taxonomists for standard genome sequencing and annotation.</title>
        <authorList>
            <consortium name="The Broad Institute Genomics Platform"/>
            <consortium name="The Broad Institute Genome Sequencing Center for Infectious Disease"/>
            <person name="Wu L."/>
            <person name="Ma J."/>
        </authorList>
    </citation>
    <scope>NUCLEOTIDE SEQUENCE [LARGE SCALE GENOMIC DNA]</scope>
    <source>
        <strain evidence="12">CGMCC 1.12942</strain>
    </source>
</reference>
<dbReference type="InterPro" id="IPR003439">
    <property type="entry name" value="ABC_transporter-like_ATP-bd"/>
</dbReference>
<feature type="domain" description="ABC transporter" evidence="10">
    <location>
        <begin position="4"/>
        <end position="241"/>
    </location>
</feature>
<dbReference type="InterPro" id="IPR027417">
    <property type="entry name" value="P-loop_NTPase"/>
</dbReference>
<dbReference type="PANTHER" id="PTHR43790:SF2">
    <property type="entry name" value="AUTOINDUCER 2 IMPORT ATP-BINDING PROTEIN LSRA"/>
    <property type="match status" value="1"/>
</dbReference>
<comment type="subcellular location">
    <subcellularLocation>
        <location evidence="1">Cell inner membrane</location>
        <topology evidence="1">Peripheral membrane protein</topology>
    </subcellularLocation>
</comment>
<keyword evidence="6 11" id="KW-0067">ATP-binding</keyword>
<dbReference type="EC" id="7.6.2.13" evidence="8"/>
<protein>
    <recommendedName>
        <fullName evidence="4">Autoinducer 2 import ATP-binding protein LsrA</fullName>
        <ecNumber evidence="8">7.6.2.13</ecNumber>
    </recommendedName>
</protein>
<keyword evidence="12" id="KW-1185">Reference proteome</keyword>
<gene>
    <name evidence="11" type="ORF">ACFQNG_12745</name>
</gene>
<name>A0ABW2RLS7_9BACL</name>
<dbReference type="Proteomes" id="UP001596500">
    <property type="component" value="Unassembled WGS sequence"/>
</dbReference>
<comment type="catalytic activity">
    <reaction evidence="9">
        <text>ATP + H2O + (2R,4S)-2-methyl-2,3,3,4-tetrahydroxytetrahydrofuran-[AI-2-binding protein]Side 1 = ADP + phosphate + (2R,4S)-2-methyl-2,3,3,4-tetrahydroxytetrahydrofuranSide 2 + [AI-2-binding protein]Side 1.</text>
        <dbReference type="EC" id="7.6.2.13"/>
    </reaction>
</comment>
<evidence type="ECO:0000256" key="9">
    <source>
        <dbReference type="ARBA" id="ARBA00034076"/>
    </source>
</evidence>
<dbReference type="Gene3D" id="3.40.50.300">
    <property type="entry name" value="P-loop containing nucleotide triphosphate hydrolases"/>
    <property type="match status" value="2"/>
</dbReference>
<dbReference type="PANTHER" id="PTHR43790">
    <property type="entry name" value="CARBOHYDRATE TRANSPORT ATP-BINDING PROTEIN MG119-RELATED"/>
    <property type="match status" value="1"/>
</dbReference>
<comment type="function">
    <text evidence="7">Part of the ABC transporter complex LsrABCD involved in autoinducer 2 (AI-2) import. Responsible for energy coupling to the transport system.</text>
</comment>
<sequence>MTALTLKQISKSFHNHPVLHQVDFSVQPGEVHALIGVNGAGKSTLVKILSGDIQKDHGSIRLGERDLDIRSPMDAKREGISIVVQEVDTALIPTLSVAENVTIDECLHGPSFFSWKKRKQTARTLLSEVGIHLAVDKLVSSCTLAEKQMILIARAIAGQVKFLILDEPTAPLSEVETATLFQVIRRLTDRGVGIVYISHRLNEIKTISDRLTILRDGKVITTQNTSEMEHEEMIRAMLGKTFSPSSATPHKKLGKPLAEINQFHVHSTGQTLSLTVYEGEIVGIAGLVGAGKTETARALFGADPHDGTWTIKGTSHPIQNPQQAIRAGICLIPEERRKEGVLVDFPVVQNLTLPSIRKLSPKGWINRRKEILFAEGLIERLGIKTPSPFHSVRRLSGGNQQKVSIGKWLDTHSHLVIFDEPTKGIDIGAKEDVFQLIRELARQGKGIIYFTSEFSELLTIADRILVMDHGQFVSEWKNEEATMEKLMHAATGGYYGTSAQ</sequence>
<comment type="subunit">
    <text evidence="3">The complex is composed of two ATP-binding proteins (LsrA), two transmembrane proteins (LsrC and LsrD) and a solute-binding protein (LsrB).</text>
</comment>
<dbReference type="Pfam" id="PF00005">
    <property type="entry name" value="ABC_tran"/>
    <property type="match status" value="2"/>
</dbReference>
<dbReference type="SMART" id="SM00382">
    <property type="entry name" value="AAA"/>
    <property type="match status" value="2"/>
</dbReference>
<evidence type="ECO:0000256" key="8">
    <source>
        <dbReference type="ARBA" id="ARBA00023798"/>
    </source>
</evidence>
<keyword evidence="5" id="KW-0547">Nucleotide-binding</keyword>
<dbReference type="InterPro" id="IPR017871">
    <property type="entry name" value="ABC_transporter-like_CS"/>
</dbReference>
<dbReference type="RefSeq" id="WP_379865523.1">
    <property type="nucleotide sequence ID" value="NZ_JBHTBW010000041.1"/>
</dbReference>
<evidence type="ECO:0000313" key="11">
    <source>
        <dbReference type="EMBL" id="MFC7441961.1"/>
    </source>
</evidence>
<evidence type="ECO:0000256" key="6">
    <source>
        <dbReference type="ARBA" id="ARBA00022840"/>
    </source>
</evidence>
<dbReference type="EMBL" id="JBHTBW010000041">
    <property type="protein sequence ID" value="MFC7441961.1"/>
    <property type="molecule type" value="Genomic_DNA"/>
</dbReference>
<comment type="similarity">
    <text evidence="2">Belongs to the ABC transporter superfamily. AI-2 autoinducer porter (TC 3.A.1.2.8) family.</text>
</comment>